<evidence type="ECO:0000256" key="1">
    <source>
        <dbReference type="ARBA" id="ARBA00008857"/>
    </source>
</evidence>
<evidence type="ECO:0000259" key="5">
    <source>
        <dbReference type="Pfam" id="PF13102"/>
    </source>
</evidence>
<name>A0AAD1DWG9_CHRID</name>
<evidence type="ECO:0000313" key="6">
    <source>
        <dbReference type="EMBL" id="AZB18282.1"/>
    </source>
</evidence>
<dbReference type="EMBL" id="CP033930">
    <property type="protein sequence ID" value="AZB18282.1"/>
    <property type="molecule type" value="Genomic_DNA"/>
</dbReference>
<dbReference type="RefSeq" id="WP_123861729.1">
    <property type="nucleotide sequence ID" value="NZ_CP033930.1"/>
</dbReference>
<dbReference type="Gene3D" id="1.10.443.10">
    <property type="entry name" value="Intergrase catalytic core"/>
    <property type="match status" value="1"/>
</dbReference>
<dbReference type="InterPro" id="IPR013762">
    <property type="entry name" value="Integrase-like_cat_sf"/>
</dbReference>
<dbReference type="AlphaFoldDB" id="A0AAD1DWG9"/>
<dbReference type="GO" id="GO:0006310">
    <property type="term" value="P:DNA recombination"/>
    <property type="evidence" value="ECO:0007669"/>
    <property type="project" value="UniProtKB-KW"/>
</dbReference>
<dbReference type="Pfam" id="PF13102">
    <property type="entry name" value="Phage_int_SAM_5"/>
    <property type="match status" value="1"/>
</dbReference>
<comment type="similarity">
    <text evidence="1">Belongs to the 'phage' integrase family.</text>
</comment>
<dbReference type="InterPro" id="IPR002104">
    <property type="entry name" value="Integrase_catalytic"/>
</dbReference>
<dbReference type="Gene3D" id="1.10.150.130">
    <property type="match status" value="1"/>
</dbReference>
<dbReference type="PANTHER" id="PTHR30349">
    <property type="entry name" value="PHAGE INTEGRASE-RELATED"/>
    <property type="match status" value="1"/>
</dbReference>
<dbReference type="PANTHER" id="PTHR30349:SF64">
    <property type="entry name" value="PROPHAGE INTEGRASE INTD-RELATED"/>
    <property type="match status" value="1"/>
</dbReference>
<dbReference type="InterPro" id="IPR010998">
    <property type="entry name" value="Integrase_recombinase_N"/>
</dbReference>
<dbReference type="InterPro" id="IPR011010">
    <property type="entry name" value="DNA_brk_join_enz"/>
</dbReference>
<dbReference type="GO" id="GO:0003677">
    <property type="term" value="F:DNA binding"/>
    <property type="evidence" value="ECO:0007669"/>
    <property type="project" value="UniProtKB-KW"/>
</dbReference>
<evidence type="ECO:0000256" key="2">
    <source>
        <dbReference type="ARBA" id="ARBA00023125"/>
    </source>
</evidence>
<feature type="domain" description="Tyr recombinase" evidence="4">
    <location>
        <begin position="256"/>
        <end position="406"/>
    </location>
</feature>
<evidence type="ECO:0000256" key="3">
    <source>
        <dbReference type="ARBA" id="ARBA00023172"/>
    </source>
</evidence>
<dbReference type="InterPro" id="IPR050090">
    <property type="entry name" value="Tyrosine_recombinase_XerCD"/>
</dbReference>
<sequence>MATLKYILQSKKPNSTLHARFSIGANKVYKRATRETINPEDWNAKKGMVIQRTALSREDQYRQNELESVLDKLKAFILEQYRKRSESEIINGEWLEEIIEAYYSGGRKTEQLDFIENYLVHYTLNILPYRKYKGKPISKRTQQKHLTIINKFQDFLKTEKKKLKVSDYNISIGNRFVSFLRKQNLNDNTVGKYLKYTKTIFKDAKIDNIEVHDQLTEIKGFTTFTPTPYLKIEELKKIQDLLLVGERLEQTRDWLIIGCYTGQRVSDLFRMTTERILMINGKEFINLSQKKTKAPVLVPIHIEVRKILDKRVGKFPARFSENIESAKTIFNENLKKICKLAGIDRIEYGRVYDYDKKHFVFGDYPMHELASSHICRRTFATMYYTKIPTAIIMSVTGHKTEKEFLEYIGIDNSTLSEQMFSYWEQLDKETKKDVDKVRNSV</sequence>
<evidence type="ECO:0000313" key="7">
    <source>
        <dbReference type="Proteomes" id="UP000269015"/>
    </source>
</evidence>
<reference evidence="6 7" key="1">
    <citation type="submission" date="2018-11" db="EMBL/GenBank/DDBJ databases">
        <title>Proposal to divide the Flavobacteriaceae and reorganize its genera based on Amino Acid Identity values calculated from whole genome sequences.</title>
        <authorList>
            <person name="Nicholson A.C."/>
            <person name="Gulvik C.A."/>
            <person name="Whitney A.M."/>
            <person name="Humrighouse B.W."/>
            <person name="Bell M."/>
            <person name="Holmes B."/>
            <person name="Steigerwalt A.G."/>
            <person name="Villarma A."/>
            <person name="Sheth M."/>
            <person name="Batra D."/>
            <person name="Pryor J."/>
            <person name="Bernardet J.-F."/>
            <person name="Hugo C."/>
            <person name="Kampfer P."/>
            <person name="Newman J."/>
            <person name="McQuiston J.R."/>
        </authorList>
    </citation>
    <scope>NUCLEOTIDE SEQUENCE [LARGE SCALE GENOMIC DNA]</scope>
    <source>
        <strain evidence="6 7">H5559</strain>
    </source>
</reference>
<gene>
    <name evidence="6" type="ORF">EG352_11090</name>
</gene>
<feature type="domain" description="Phage integrase SAM-like" evidence="5">
    <location>
        <begin position="135"/>
        <end position="212"/>
    </location>
</feature>
<organism evidence="6 7">
    <name type="scientific">Chryseobacterium indologenes</name>
    <name type="common">Flavobacterium indologenes</name>
    <dbReference type="NCBI Taxonomy" id="253"/>
    <lineage>
        <taxon>Bacteria</taxon>
        <taxon>Pseudomonadati</taxon>
        <taxon>Bacteroidota</taxon>
        <taxon>Flavobacteriia</taxon>
        <taxon>Flavobacteriales</taxon>
        <taxon>Weeksellaceae</taxon>
        <taxon>Chryseobacterium group</taxon>
        <taxon>Chryseobacterium</taxon>
    </lineage>
</organism>
<dbReference type="Pfam" id="PF00589">
    <property type="entry name" value="Phage_integrase"/>
    <property type="match status" value="1"/>
</dbReference>
<protein>
    <recommendedName>
        <fullName evidence="8">Integrase</fullName>
    </recommendedName>
</protein>
<proteinExistence type="inferred from homology"/>
<keyword evidence="2" id="KW-0238">DNA-binding</keyword>
<dbReference type="InterPro" id="IPR025269">
    <property type="entry name" value="SAM-like_dom"/>
</dbReference>
<accession>A0AAD1DWG9</accession>
<keyword evidence="3" id="KW-0233">DNA recombination</keyword>
<evidence type="ECO:0000259" key="4">
    <source>
        <dbReference type="Pfam" id="PF00589"/>
    </source>
</evidence>
<dbReference type="SUPFAM" id="SSF56349">
    <property type="entry name" value="DNA breaking-rejoining enzymes"/>
    <property type="match status" value="1"/>
</dbReference>
<dbReference type="Proteomes" id="UP000269015">
    <property type="component" value="Chromosome"/>
</dbReference>
<evidence type="ECO:0008006" key="8">
    <source>
        <dbReference type="Google" id="ProtNLM"/>
    </source>
</evidence>
<dbReference type="GO" id="GO:0015074">
    <property type="term" value="P:DNA integration"/>
    <property type="evidence" value="ECO:0007669"/>
    <property type="project" value="InterPro"/>
</dbReference>